<evidence type="ECO:0000313" key="1">
    <source>
        <dbReference type="EMBL" id="RCW38337.1"/>
    </source>
</evidence>
<protein>
    <submittedName>
        <fullName evidence="1">Uncharacterized protein</fullName>
    </submittedName>
</protein>
<dbReference type="EMBL" id="QPIZ01000004">
    <property type="protein sequence ID" value="RCW38337.1"/>
    <property type="molecule type" value="Genomic_DNA"/>
</dbReference>
<gene>
    <name evidence="1" type="ORF">DFO77_10495</name>
</gene>
<keyword evidence="2" id="KW-1185">Reference proteome</keyword>
<reference evidence="1 2" key="1">
    <citation type="submission" date="2018-07" db="EMBL/GenBank/DDBJ databases">
        <title>Freshwater and sediment microbial communities from various areas in North America, analyzing microbe dynamics in response to fracking.</title>
        <authorList>
            <person name="Lamendella R."/>
        </authorList>
    </citation>
    <scope>NUCLEOTIDE SEQUENCE [LARGE SCALE GENOMIC DNA]</scope>
    <source>
        <strain evidence="1 2">160A</strain>
    </source>
</reference>
<sequence length="57" mass="6726">MPENFFRHPAVAIDLFVIKFNHNNETICWNFGLAILTFFADYVVYTEFTCSMSQENQ</sequence>
<accession>A0A368VAS4</accession>
<evidence type="ECO:0000313" key="2">
    <source>
        <dbReference type="Proteomes" id="UP000252733"/>
    </source>
</evidence>
<name>A0A368VAS4_9BACT</name>
<comment type="caution">
    <text evidence="1">The sequence shown here is derived from an EMBL/GenBank/DDBJ whole genome shotgun (WGS) entry which is preliminary data.</text>
</comment>
<proteinExistence type="predicted"/>
<organism evidence="1 2">
    <name type="scientific">Marinilabilia salmonicolor</name>
    <dbReference type="NCBI Taxonomy" id="989"/>
    <lineage>
        <taxon>Bacteria</taxon>
        <taxon>Pseudomonadati</taxon>
        <taxon>Bacteroidota</taxon>
        <taxon>Bacteroidia</taxon>
        <taxon>Marinilabiliales</taxon>
        <taxon>Marinilabiliaceae</taxon>
        <taxon>Marinilabilia</taxon>
    </lineage>
</organism>
<dbReference type="AlphaFoldDB" id="A0A368VAS4"/>
<dbReference type="Proteomes" id="UP000252733">
    <property type="component" value="Unassembled WGS sequence"/>
</dbReference>